<dbReference type="EMBL" id="DOYJ01000205">
    <property type="protein sequence ID" value="HCB75961.1"/>
    <property type="molecule type" value="Genomic_DNA"/>
</dbReference>
<organism evidence="1 2">
    <name type="scientific">Sphingomonas bacterium</name>
    <dbReference type="NCBI Taxonomy" id="1895847"/>
    <lineage>
        <taxon>Bacteria</taxon>
        <taxon>Pseudomonadati</taxon>
        <taxon>Pseudomonadota</taxon>
        <taxon>Alphaproteobacteria</taxon>
        <taxon>Sphingomonadales</taxon>
        <taxon>Sphingomonadaceae</taxon>
        <taxon>Sphingomonas</taxon>
    </lineage>
</organism>
<feature type="non-terminal residue" evidence="1">
    <location>
        <position position="1"/>
    </location>
</feature>
<dbReference type="AlphaFoldDB" id="A0A3D0WB42"/>
<dbReference type="InterPro" id="IPR052516">
    <property type="entry name" value="N-heterocyclic_Hydroxylase"/>
</dbReference>
<dbReference type="Proteomes" id="UP000262699">
    <property type="component" value="Unassembled WGS sequence"/>
</dbReference>
<dbReference type="GO" id="GO:0016491">
    <property type="term" value="F:oxidoreductase activity"/>
    <property type="evidence" value="ECO:0007669"/>
    <property type="project" value="InterPro"/>
</dbReference>
<dbReference type="Gene3D" id="3.30.365.10">
    <property type="entry name" value="Aldehyde oxidase/xanthine dehydrogenase, molybdopterin binding domain"/>
    <property type="match status" value="1"/>
</dbReference>
<dbReference type="PANTHER" id="PTHR47495">
    <property type="entry name" value="ALDEHYDE DEHYDROGENASE"/>
    <property type="match status" value="1"/>
</dbReference>
<protein>
    <recommendedName>
        <fullName evidence="3">Isoquinoline 1-oxidoreductase</fullName>
    </recommendedName>
</protein>
<dbReference type="PANTHER" id="PTHR47495:SF2">
    <property type="entry name" value="ALDEHYDE DEHYDROGENASE"/>
    <property type="match status" value="1"/>
</dbReference>
<proteinExistence type="predicted"/>
<gene>
    <name evidence="1" type="ORF">DEP91_07265</name>
</gene>
<evidence type="ECO:0008006" key="3">
    <source>
        <dbReference type="Google" id="ProtNLM"/>
    </source>
</evidence>
<dbReference type="SUPFAM" id="SSF56003">
    <property type="entry name" value="Molybdenum cofactor-binding domain"/>
    <property type="match status" value="1"/>
</dbReference>
<sequence>KAGVAAARTLTDLRLPMIDDLPDITVELIRSEAEPGGVSDLSVPPVAPAIANAVAAATGQRLRRLPLDPANP</sequence>
<evidence type="ECO:0000313" key="2">
    <source>
        <dbReference type="Proteomes" id="UP000262699"/>
    </source>
</evidence>
<dbReference type="InterPro" id="IPR037165">
    <property type="entry name" value="AldOxase/xan_DH_Mopterin-bd_sf"/>
</dbReference>
<evidence type="ECO:0000313" key="1">
    <source>
        <dbReference type="EMBL" id="HCB75961.1"/>
    </source>
</evidence>
<comment type="caution">
    <text evidence="1">The sequence shown here is derived from an EMBL/GenBank/DDBJ whole genome shotgun (WGS) entry which is preliminary data.</text>
</comment>
<name>A0A3D0WB42_9SPHN</name>
<reference evidence="1 2" key="1">
    <citation type="journal article" date="2018" name="Nat. Biotechnol.">
        <title>A standardized bacterial taxonomy based on genome phylogeny substantially revises the tree of life.</title>
        <authorList>
            <person name="Parks D.H."/>
            <person name="Chuvochina M."/>
            <person name="Waite D.W."/>
            <person name="Rinke C."/>
            <person name="Skarshewski A."/>
            <person name="Chaumeil P.A."/>
            <person name="Hugenholtz P."/>
        </authorList>
    </citation>
    <scope>NUCLEOTIDE SEQUENCE [LARGE SCALE GENOMIC DNA]</scope>
    <source>
        <strain evidence="1">UBA9015</strain>
    </source>
</reference>
<accession>A0A3D0WB42</accession>